<comment type="caution">
    <text evidence="1">The sequence shown here is derived from an EMBL/GenBank/DDBJ whole genome shotgun (WGS) entry which is preliminary data.</text>
</comment>
<dbReference type="EMBL" id="RYYU01000001">
    <property type="protein sequence ID" value="RUL59130.1"/>
    <property type="molecule type" value="Genomic_DNA"/>
</dbReference>
<accession>A0A432LJY4</accession>
<evidence type="ECO:0000313" key="1">
    <source>
        <dbReference type="EMBL" id="RUL59130.1"/>
    </source>
</evidence>
<protein>
    <recommendedName>
        <fullName evidence="3">Porin</fullName>
    </recommendedName>
</protein>
<keyword evidence="2" id="KW-1185">Reference proteome</keyword>
<name>A0A432LJY4_9BACT</name>
<dbReference type="AlphaFoldDB" id="A0A432LJY4"/>
<dbReference type="SUPFAM" id="SSF56935">
    <property type="entry name" value="Porins"/>
    <property type="match status" value="1"/>
</dbReference>
<sequence>MTGKVIMACMFLAGCCIKGNAQGFNISGYVDNYTMIVETDPKITDETLWQNVTCQRLNAEWMPNEHLQIGIGMRNHLIWGNDKVTEELGEWLRKNDNLLDLSWQAISKKGLMMNLALNRCMVQWSAEQWEVKVGRQQINWGQTIVWNPNNIFGTSPFITSYYSEYSVCDAVRTTYYHNETSRSELAASADRAGKPTIALLHTNHIGNTDLQVLGGVYKGNNMVVGGGFSTSVNDVNIRMEGSYFHNFKATKEKADIVEIALGADRIFPNNLTLQGEVLYTNNPIKVSVEDFWERSFLQPYAGLLTISHWSFACGLHYPFTARCSIKAVGGYWYDHRAIYADVELKYQIAQDLQISAIAHAADHNDDPIRIDARMGTLRLKWNF</sequence>
<dbReference type="PROSITE" id="PS51257">
    <property type="entry name" value="PROKAR_LIPOPROTEIN"/>
    <property type="match status" value="1"/>
</dbReference>
<evidence type="ECO:0008006" key="3">
    <source>
        <dbReference type="Google" id="ProtNLM"/>
    </source>
</evidence>
<dbReference type="OrthoDB" id="5383458at2"/>
<gene>
    <name evidence="1" type="ORF">EHV08_04700</name>
</gene>
<dbReference type="Proteomes" id="UP000278983">
    <property type="component" value="Unassembled WGS sequence"/>
</dbReference>
<dbReference type="RefSeq" id="WP_126678300.1">
    <property type="nucleotide sequence ID" value="NZ_RYYU01000001.1"/>
</dbReference>
<proteinExistence type="predicted"/>
<organism evidence="1 2">
    <name type="scientific">Prevotella koreensis</name>
    <dbReference type="NCBI Taxonomy" id="2490854"/>
    <lineage>
        <taxon>Bacteria</taxon>
        <taxon>Pseudomonadati</taxon>
        <taxon>Bacteroidota</taxon>
        <taxon>Bacteroidia</taxon>
        <taxon>Bacteroidales</taxon>
        <taxon>Prevotellaceae</taxon>
        <taxon>Prevotella</taxon>
    </lineage>
</organism>
<reference evidence="1 2" key="1">
    <citation type="submission" date="2018-12" db="EMBL/GenBank/DDBJ databases">
        <title>Genome sequencing of Prevotella sp. KCOM 3155 (= JS262).</title>
        <authorList>
            <person name="Kook J.-K."/>
            <person name="Park S.-N."/>
            <person name="Lim Y.K."/>
        </authorList>
    </citation>
    <scope>NUCLEOTIDE SEQUENCE [LARGE SCALE GENOMIC DNA]</scope>
    <source>
        <strain evidence="1 2">KCOM 3155</strain>
    </source>
</reference>
<evidence type="ECO:0000313" key="2">
    <source>
        <dbReference type="Proteomes" id="UP000278983"/>
    </source>
</evidence>